<dbReference type="InterPro" id="IPR000626">
    <property type="entry name" value="Ubiquitin-like_dom"/>
</dbReference>
<dbReference type="Gene3D" id="3.30.505.10">
    <property type="entry name" value="SH2 domain"/>
    <property type="match status" value="1"/>
</dbReference>
<evidence type="ECO:0000259" key="4">
    <source>
        <dbReference type="PROSITE" id="PS50003"/>
    </source>
</evidence>
<feature type="domain" description="Ubiquitin-like" evidence="5">
    <location>
        <begin position="1"/>
        <end position="51"/>
    </location>
</feature>
<evidence type="ECO:0000256" key="2">
    <source>
        <dbReference type="PROSITE-ProRule" id="PRU00191"/>
    </source>
</evidence>
<dbReference type="InterPro" id="IPR011993">
    <property type="entry name" value="PH-like_dom_sf"/>
</dbReference>
<dbReference type="SUPFAM" id="SSF54236">
    <property type="entry name" value="Ubiquitin-like"/>
    <property type="match status" value="1"/>
</dbReference>
<accession>A0A816MTD4</accession>
<dbReference type="PROSITE" id="PS50003">
    <property type="entry name" value="PH_DOMAIN"/>
    <property type="match status" value="1"/>
</dbReference>
<dbReference type="InterPro" id="IPR001849">
    <property type="entry name" value="PH_domain"/>
</dbReference>
<reference evidence="6" key="1">
    <citation type="submission" date="2021-02" db="EMBL/GenBank/DDBJ databases">
        <authorList>
            <person name="Nowell W R."/>
        </authorList>
    </citation>
    <scope>NUCLEOTIDE SEQUENCE</scope>
</reference>
<dbReference type="CDD" id="cd00173">
    <property type="entry name" value="SH2"/>
    <property type="match status" value="1"/>
</dbReference>
<evidence type="ECO:0000259" key="5">
    <source>
        <dbReference type="PROSITE" id="PS50053"/>
    </source>
</evidence>
<dbReference type="PROSITE" id="PS50053">
    <property type="entry name" value="UBIQUITIN_2"/>
    <property type="match status" value="1"/>
</dbReference>
<evidence type="ECO:0000259" key="3">
    <source>
        <dbReference type="PROSITE" id="PS50001"/>
    </source>
</evidence>
<proteinExistence type="predicted"/>
<name>A0A816MTD4_9BILA</name>
<dbReference type="Gene3D" id="2.30.29.30">
    <property type="entry name" value="Pleckstrin-homology domain (PH domain)/Phosphotyrosine-binding domain (PTB)"/>
    <property type="match status" value="1"/>
</dbReference>
<dbReference type="InterPro" id="IPR019956">
    <property type="entry name" value="Ubiquitin_dom"/>
</dbReference>
<dbReference type="InterPro" id="IPR029071">
    <property type="entry name" value="Ubiquitin-like_domsf"/>
</dbReference>
<protein>
    <submittedName>
        <fullName evidence="6">Uncharacterized protein</fullName>
    </submittedName>
</protein>
<evidence type="ECO:0000256" key="1">
    <source>
        <dbReference type="ARBA" id="ARBA00022999"/>
    </source>
</evidence>
<dbReference type="InterPro" id="IPR036860">
    <property type="entry name" value="SH2_dom_sf"/>
</dbReference>
<evidence type="ECO:0000313" key="6">
    <source>
        <dbReference type="EMBL" id="CAF2006166.1"/>
    </source>
</evidence>
<dbReference type="Gene3D" id="3.10.20.90">
    <property type="entry name" value="Phosphatidylinositol 3-kinase Catalytic Subunit, Chain A, domain 1"/>
    <property type="match status" value="1"/>
</dbReference>
<dbReference type="AlphaFoldDB" id="A0A816MTD4"/>
<dbReference type="SMART" id="SM00252">
    <property type="entry name" value="SH2"/>
    <property type="match status" value="1"/>
</dbReference>
<dbReference type="Proteomes" id="UP000663824">
    <property type="component" value="Unassembled WGS sequence"/>
</dbReference>
<dbReference type="EMBL" id="CAJNRE010003146">
    <property type="protein sequence ID" value="CAF2006166.1"/>
    <property type="molecule type" value="Genomic_DNA"/>
</dbReference>
<keyword evidence="1 2" id="KW-0727">SH2 domain</keyword>
<comment type="caution">
    <text evidence="6">The sequence shown here is derived from an EMBL/GenBank/DDBJ whole genome shotgun (WGS) entry which is preliminary data.</text>
</comment>
<dbReference type="PROSITE" id="PS50001">
    <property type="entry name" value="SH2"/>
    <property type="match status" value="1"/>
</dbReference>
<feature type="domain" description="SH2" evidence="3">
    <location>
        <begin position="345"/>
        <end position="458"/>
    </location>
</feature>
<dbReference type="PRINTS" id="PR00348">
    <property type="entry name" value="UBIQUITIN"/>
</dbReference>
<organism evidence="6 7">
    <name type="scientific">Rotaria magnacalcarata</name>
    <dbReference type="NCBI Taxonomy" id="392030"/>
    <lineage>
        <taxon>Eukaryota</taxon>
        <taxon>Metazoa</taxon>
        <taxon>Spiralia</taxon>
        <taxon>Gnathifera</taxon>
        <taxon>Rotifera</taxon>
        <taxon>Eurotatoria</taxon>
        <taxon>Bdelloidea</taxon>
        <taxon>Philodinida</taxon>
        <taxon>Philodinidae</taxon>
        <taxon>Rotaria</taxon>
    </lineage>
</organism>
<gene>
    <name evidence="6" type="ORF">MBJ925_LOCUS8468</name>
</gene>
<dbReference type="Pfam" id="PF00240">
    <property type="entry name" value="ubiquitin"/>
    <property type="match status" value="1"/>
</dbReference>
<dbReference type="SUPFAM" id="SSF55550">
    <property type="entry name" value="SH2 domain"/>
    <property type="match status" value="1"/>
</dbReference>
<feature type="domain" description="PH" evidence="4">
    <location>
        <begin position="88"/>
        <end position="201"/>
    </location>
</feature>
<dbReference type="PANTHER" id="PTHR10666">
    <property type="entry name" value="UBIQUITIN"/>
    <property type="match status" value="1"/>
</dbReference>
<dbReference type="SUPFAM" id="SSF50729">
    <property type="entry name" value="PH domain-like"/>
    <property type="match status" value="1"/>
</dbReference>
<dbReference type="InterPro" id="IPR000980">
    <property type="entry name" value="SH2"/>
</dbReference>
<evidence type="ECO:0000313" key="7">
    <source>
        <dbReference type="Proteomes" id="UP000663824"/>
    </source>
</evidence>
<dbReference type="InterPro" id="IPR050158">
    <property type="entry name" value="Ubiquitin_ubiquitin-like"/>
</dbReference>
<dbReference type="Pfam" id="PF00017">
    <property type="entry name" value="SH2"/>
    <property type="match status" value="1"/>
</dbReference>
<sequence>MKSSDSYSIKYQKEGIPPPQQRLIFGGKQMLDDKTVNDYNVTAGSVLHLVLALLAKSKALKSSLTTKKTVNAFIDYTSPKYADIEKRWIIYEGHLNYRYGQIKFLNLSKFAIYYVVLAKLPTAYDKRIMVMYLYRNPKNKSSNVFQLDDYEKLSDQCSKTIKSQCYLFELIGKNQRDIEIFGTITSDERDKWMKYVQQALNYKDQNSISNNFSNVRQDRSWKDDLQNKDCIETGVNYNYQPSTQKQERESPHLYTPSTSCYRPASCIQYKKSLGSNENNETKIEQRHRFDSLQTEDNIYLSVKPTPSVFYKEHDKKNKYIISQPELQRKTEQGLSTSTTNKSFTWDDIFYTNDLNDHANILITICQDGAFLVRPQSNKTNSNNHDYTLSIYTFGEVIKYKILSLPNKTYTLQNNKSQSCFVDIPDLCQYYTNHRLPCSTSRADCTKGNFKNAYLTWPYTYYCHTNKY</sequence>